<accession>A0A9Q3JHS6</accession>
<evidence type="ECO:0000313" key="2">
    <source>
        <dbReference type="Proteomes" id="UP000765509"/>
    </source>
</evidence>
<sequence>MALALEIQKLLPPLGNKEGLYHFNHPPCNPPTLYYQWAVPPTIVELRYSLLNYTEDQAFKRRENWTIEVSRVDSAVGTYGKDSIARIFRRVYRNSKEVIIYGNDRIIPGITSEEMAAKYGWYEMS</sequence>
<reference evidence="1" key="1">
    <citation type="submission" date="2021-03" db="EMBL/GenBank/DDBJ databases">
        <title>Draft genome sequence of rust myrtle Austropuccinia psidii MF-1, a brazilian biotype.</title>
        <authorList>
            <person name="Quecine M.C."/>
            <person name="Pachon D.M.R."/>
            <person name="Bonatelli M.L."/>
            <person name="Correr F.H."/>
            <person name="Franceschini L.M."/>
            <person name="Leite T.F."/>
            <person name="Margarido G.R.A."/>
            <person name="Almeida C.A."/>
            <person name="Ferrarezi J.A."/>
            <person name="Labate C.A."/>
        </authorList>
    </citation>
    <scope>NUCLEOTIDE SEQUENCE</scope>
    <source>
        <strain evidence="1">MF-1</strain>
    </source>
</reference>
<dbReference type="Proteomes" id="UP000765509">
    <property type="component" value="Unassembled WGS sequence"/>
</dbReference>
<evidence type="ECO:0000313" key="1">
    <source>
        <dbReference type="EMBL" id="MBW0562378.1"/>
    </source>
</evidence>
<gene>
    <name evidence="1" type="ORF">O181_102093</name>
</gene>
<name>A0A9Q3JHS6_9BASI</name>
<protein>
    <submittedName>
        <fullName evidence="1">Uncharacterized protein</fullName>
    </submittedName>
</protein>
<proteinExistence type="predicted"/>
<dbReference type="AlphaFoldDB" id="A0A9Q3JHS6"/>
<comment type="caution">
    <text evidence="1">The sequence shown here is derived from an EMBL/GenBank/DDBJ whole genome shotgun (WGS) entry which is preliminary data.</text>
</comment>
<organism evidence="1 2">
    <name type="scientific">Austropuccinia psidii MF-1</name>
    <dbReference type="NCBI Taxonomy" id="1389203"/>
    <lineage>
        <taxon>Eukaryota</taxon>
        <taxon>Fungi</taxon>
        <taxon>Dikarya</taxon>
        <taxon>Basidiomycota</taxon>
        <taxon>Pucciniomycotina</taxon>
        <taxon>Pucciniomycetes</taxon>
        <taxon>Pucciniales</taxon>
        <taxon>Sphaerophragmiaceae</taxon>
        <taxon>Austropuccinia</taxon>
    </lineage>
</organism>
<dbReference type="EMBL" id="AVOT02072453">
    <property type="protein sequence ID" value="MBW0562378.1"/>
    <property type="molecule type" value="Genomic_DNA"/>
</dbReference>
<keyword evidence="2" id="KW-1185">Reference proteome</keyword>